<proteinExistence type="predicted"/>
<name>A0A0D3HSQ9_9ORYZ</name>
<dbReference type="EnsemblPlants" id="OBART12G06720.1">
    <property type="protein sequence ID" value="OBART12G06720.1"/>
    <property type="gene ID" value="OBART12G06720"/>
</dbReference>
<reference evidence="2" key="2">
    <citation type="submission" date="2015-03" db="UniProtKB">
        <authorList>
            <consortium name="EnsemblPlants"/>
        </authorList>
    </citation>
    <scope>IDENTIFICATION</scope>
</reference>
<feature type="region of interest" description="Disordered" evidence="1">
    <location>
        <begin position="84"/>
        <end position="109"/>
    </location>
</feature>
<evidence type="ECO:0000256" key="1">
    <source>
        <dbReference type="SAM" id="MobiDB-lite"/>
    </source>
</evidence>
<dbReference type="STRING" id="65489.A0A0D3HSQ9"/>
<dbReference type="HOGENOM" id="CLU_1909861_0_0_1"/>
<dbReference type="AlphaFoldDB" id="A0A0D3HSQ9"/>
<organism evidence="2">
    <name type="scientific">Oryza barthii</name>
    <dbReference type="NCBI Taxonomy" id="65489"/>
    <lineage>
        <taxon>Eukaryota</taxon>
        <taxon>Viridiplantae</taxon>
        <taxon>Streptophyta</taxon>
        <taxon>Embryophyta</taxon>
        <taxon>Tracheophyta</taxon>
        <taxon>Spermatophyta</taxon>
        <taxon>Magnoliopsida</taxon>
        <taxon>Liliopsida</taxon>
        <taxon>Poales</taxon>
        <taxon>Poaceae</taxon>
        <taxon>BOP clade</taxon>
        <taxon>Oryzoideae</taxon>
        <taxon>Oryzeae</taxon>
        <taxon>Oryzinae</taxon>
        <taxon>Oryza</taxon>
    </lineage>
</organism>
<sequence>MLPFVRSLRRLGPAAADGRLLLPLAPLSSKAAAPPPEYEMPSVTWGVIQGRKERLVSREAPGVSDPVGELEAVELPSSLEVLQEGISSSDFSPHDGREQSRSSSRPHLIEPISKMPFGLTYNKATLLDAALRS</sequence>
<accession>A0A0D3HSQ9</accession>
<keyword evidence="3" id="KW-1185">Reference proteome</keyword>
<evidence type="ECO:0000313" key="3">
    <source>
        <dbReference type="Proteomes" id="UP000026960"/>
    </source>
</evidence>
<dbReference type="Proteomes" id="UP000026960">
    <property type="component" value="Chromosome 12"/>
</dbReference>
<dbReference type="PaxDb" id="65489-OBART12G06720.1"/>
<protein>
    <submittedName>
        <fullName evidence="2">Uncharacterized protein</fullName>
    </submittedName>
</protein>
<evidence type="ECO:0000313" key="2">
    <source>
        <dbReference type="EnsemblPlants" id="OBART12G06720.1"/>
    </source>
</evidence>
<reference evidence="2" key="1">
    <citation type="journal article" date="2009" name="Rice">
        <title>De Novo Next Generation Sequencing of Plant Genomes.</title>
        <authorList>
            <person name="Rounsley S."/>
            <person name="Marri P.R."/>
            <person name="Yu Y."/>
            <person name="He R."/>
            <person name="Sisneros N."/>
            <person name="Goicoechea J.L."/>
            <person name="Lee S.J."/>
            <person name="Angelova A."/>
            <person name="Kudrna D."/>
            <person name="Luo M."/>
            <person name="Affourtit J."/>
            <person name="Desany B."/>
            <person name="Knight J."/>
            <person name="Niazi F."/>
            <person name="Egholm M."/>
            <person name="Wing R.A."/>
        </authorList>
    </citation>
    <scope>NUCLEOTIDE SEQUENCE [LARGE SCALE GENOMIC DNA]</scope>
    <source>
        <strain evidence="2">cv. IRGC 105608</strain>
    </source>
</reference>
<dbReference type="Gramene" id="OBART12G06720.1">
    <property type="protein sequence ID" value="OBART12G06720.1"/>
    <property type="gene ID" value="OBART12G06720"/>
</dbReference>